<feature type="compositionally biased region" description="Basic and acidic residues" evidence="1">
    <location>
        <begin position="597"/>
        <end position="628"/>
    </location>
</feature>
<dbReference type="AlphaFoldDB" id="A0A7J6GNP3"/>
<organism evidence="2 4">
    <name type="scientific">Cannabis sativa</name>
    <name type="common">Hemp</name>
    <name type="synonym">Marijuana</name>
    <dbReference type="NCBI Taxonomy" id="3483"/>
    <lineage>
        <taxon>Eukaryota</taxon>
        <taxon>Viridiplantae</taxon>
        <taxon>Streptophyta</taxon>
        <taxon>Embryophyta</taxon>
        <taxon>Tracheophyta</taxon>
        <taxon>Spermatophyta</taxon>
        <taxon>Magnoliopsida</taxon>
        <taxon>eudicotyledons</taxon>
        <taxon>Gunneridae</taxon>
        <taxon>Pentapetalae</taxon>
        <taxon>rosids</taxon>
        <taxon>fabids</taxon>
        <taxon>Rosales</taxon>
        <taxon>Cannabaceae</taxon>
        <taxon>Cannabis</taxon>
    </lineage>
</organism>
<dbReference type="Proteomes" id="UP000525078">
    <property type="component" value="Unassembled WGS sequence"/>
</dbReference>
<evidence type="ECO:0000313" key="3">
    <source>
        <dbReference type="EMBL" id="KAF4401000.1"/>
    </source>
</evidence>
<feature type="region of interest" description="Disordered" evidence="1">
    <location>
        <begin position="581"/>
        <end position="631"/>
    </location>
</feature>
<evidence type="ECO:0008006" key="6">
    <source>
        <dbReference type="Google" id="ProtNLM"/>
    </source>
</evidence>
<gene>
    <name evidence="2" type="ORF">F8388_003862</name>
    <name evidence="3" type="ORF">G4B88_013841</name>
</gene>
<dbReference type="PANTHER" id="PTHR34962">
    <property type="entry name" value="EMBRYO DEFECTIVE 1703-RELATED"/>
    <property type="match status" value="1"/>
</dbReference>
<evidence type="ECO:0000256" key="1">
    <source>
        <dbReference type="SAM" id="MobiDB-lite"/>
    </source>
</evidence>
<evidence type="ECO:0000313" key="4">
    <source>
        <dbReference type="Proteomes" id="UP000525078"/>
    </source>
</evidence>
<proteinExistence type="predicted"/>
<dbReference type="PANTHER" id="PTHR34962:SF1">
    <property type="entry name" value="EMBRYO DEFECTIVE 1703-RELATED"/>
    <property type="match status" value="1"/>
</dbReference>
<reference evidence="4 5" key="1">
    <citation type="journal article" date="2020" name="bioRxiv">
        <title>Sequence and annotation of 42 cannabis genomes reveals extensive copy number variation in cannabinoid synthesis and pathogen resistance genes.</title>
        <authorList>
            <person name="Mckernan K.J."/>
            <person name="Helbert Y."/>
            <person name="Kane L.T."/>
            <person name="Ebling H."/>
            <person name="Zhang L."/>
            <person name="Liu B."/>
            <person name="Eaton Z."/>
            <person name="Mclaughlin S."/>
            <person name="Kingan S."/>
            <person name="Baybayan P."/>
            <person name="Concepcion G."/>
            <person name="Jordan M."/>
            <person name="Riva A."/>
            <person name="Barbazuk W."/>
            <person name="Harkins T."/>
        </authorList>
    </citation>
    <scope>NUCLEOTIDE SEQUENCE [LARGE SCALE GENOMIC DNA]</scope>
    <source>
        <strain evidence="4 5">cv. Jamaican Lion 4</strain>
        <strain evidence="3">Father</strain>
        <strain evidence="2">Mother</strain>
        <tissue evidence="2">Leaf</tissue>
    </source>
</reference>
<dbReference type="EMBL" id="JAATIP010000047">
    <property type="protein sequence ID" value="KAF4384555.1"/>
    <property type="molecule type" value="Genomic_DNA"/>
</dbReference>
<feature type="compositionally biased region" description="Basic and acidic residues" evidence="1">
    <location>
        <begin position="831"/>
        <end position="845"/>
    </location>
</feature>
<dbReference type="Proteomes" id="UP000583929">
    <property type="component" value="Unassembled WGS sequence"/>
</dbReference>
<feature type="compositionally biased region" description="Polar residues" evidence="1">
    <location>
        <begin position="809"/>
        <end position="829"/>
    </location>
</feature>
<feature type="compositionally biased region" description="Basic and acidic residues" evidence="1">
    <location>
        <begin position="523"/>
        <end position="541"/>
    </location>
</feature>
<feature type="region of interest" description="Disordered" evidence="1">
    <location>
        <begin position="523"/>
        <end position="547"/>
    </location>
</feature>
<accession>A0A7J6GNP3</accession>
<evidence type="ECO:0000313" key="5">
    <source>
        <dbReference type="Proteomes" id="UP000583929"/>
    </source>
</evidence>
<feature type="compositionally biased region" description="Basic and acidic residues" evidence="1">
    <location>
        <begin position="475"/>
        <end position="489"/>
    </location>
</feature>
<comment type="caution">
    <text evidence="2">The sequence shown here is derived from an EMBL/GenBank/DDBJ whole genome shotgun (WGS) entry which is preliminary data.</text>
</comment>
<dbReference type="EMBL" id="JAATIQ010000013">
    <property type="protein sequence ID" value="KAF4401000.1"/>
    <property type="molecule type" value="Genomic_DNA"/>
</dbReference>
<evidence type="ECO:0000313" key="2">
    <source>
        <dbReference type="EMBL" id="KAF4384555.1"/>
    </source>
</evidence>
<protein>
    <recommendedName>
        <fullName evidence="6">Embryo defective 1703</fullName>
    </recommendedName>
</protein>
<feature type="region of interest" description="Disordered" evidence="1">
    <location>
        <begin position="804"/>
        <end position="860"/>
    </location>
</feature>
<feature type="region of interest" description="Disordered" evidence="1">
    <location>
        <begin position="467"/>
        <end position="510"/>
    </location>
</feature>
<sequence>MEVLKPSPPTKLTTSFLSSTFTSKFPTKFRGKHNQIVYNVPTSVFHKNSSLSIYLLPLSDRRRNFPVFSHFGRTTSRRNSLRKKLIEDQQVRHRVIPGSDIQNEKSFPNFGDTEKLNEEIRGDSVEESVSSNWVIENESKSKLVGESALLAKLENWAEQHKKDSEYWGIGSGPVFTVFLNPDGNVERVSVHEDEILRRSRIEKEDLENSTETKLKILQAENLAREMESGGNVIPRNSSVAKFVIEGGESNFFKAIQSFSVSPQFIKELPRVGTMVLYGLVAVWAVKQLFSFGDDKEVKLTEFEKEMMRRKIKARKEKEVLNIGGVEVIQPLKEPPMFSIDKPKLDKQELMKSIAKAKSQSENLTVLDSKSVTSAAAKSMEFDNKIQEIRKMAKHARETEDKERQLIKKDRVETRVKSTESYNGTKEGEEYKEKEISLLNQHLNEDTQQSCDDDTKLVLDEAFTRDRNVASSAESSDVRKMTSENLKDNETLDNATFDEPPGSRESSALVKPRIIRSVKEAREYLSEKGNKQESKQESEVKAVQESAALPKHDKQLECNRVEDFGTEKLFTTVISDVKSDSSAMTSASEDSGVGNNKEFGEIKQGENDFSEHRISLDHEGDDRKSEREQSANVENWNEKNFNEHIAKKIGVSFRDNYMVAREKKDQPSSLNPSSVLGSIGDESELEWMEDESLAEIVFRVRDNELSGKDPFYKMDAKDKDAFFKGLEKKFDRENEKLLKLHEYLHANIENLDYGADGISIYDPPEKVIPRWKGPPLEISHDFSNNLSELREAILAENTGLSFNVKKDEQSSLQKSSESPPVAKSATSSAFNDPKKRLNKDQERSKTIIEGSDGSLKAGKKSGKEFWQHTKKWSRGFLESYNAEADPEVKSIMRDVGKDLDRWITEKEIQEAGDLMEKLPEKNKEFMEKKLTKLKREMELFGPQAVVSKYSEYADDKEEDYLWWLDLPYVLCIELYTVEDGEQRIGFYSLEMATDLELEPKPHHVISFEDANDCKNLCYIIQAQMEILGNGNAFVVARPPKDTFREAKENGFNVTVIRKGELQLNVDQPLEEVEEQIVEIGSKMYHDMIMKERSVDISSLMKGVFGFKTKPTKRKRSKRKLKKRGKK</sequence>
<feature type="region of interest" description="Disordered" evidence="1">
    <location>
        <begin position="408"/>
        <end position="430"/>
    </location>
</feature>
<name>A0A7J6GNP3_CANSA</name>
<keyword evidence="5" id="KW-1185">Reference proteome</keyword>
<feature type="compositionally biased region" description="Basic and acidic residues" evidence="1">
    <location>
        <begin position="408"/>
        <end position="417"/>
    </location>
</feature>